<name>A0A1Y5F4U8_9BACT</name>
<proteinExistence type="predicted"/>
<protein>
    <recommendedName>
        <fullName evidence="3">Lipoprotein</fullName>
    </recommendedName>
</protein>
<evidence type="ECO:0008006" key="3">
    <source>
        <dbReference type="Google" id="ProtNLM"/>
    </source>
</evidence>
<gene>
    <name evidence="1" type="ORF">A9Q84_16460</name>
</gene>
<sequence>MKMMGIILLTFIFTSCGAPKIIRTKDKCTVEKHVQDDIYQIKINDKPVNNRWYLEKDANEIKLILAINNKCMR</sequence>
<dbReference type="EMBL" id="MAAO01000008">
    <property type="protein sequence ID" value="OUR95425.1"/>
    <property type="molecule type" value="Genomic_DNA"/>
</dbReference>
<comment type="caution">
    <text evidence="1">The sequence shown here is derived from an EMBL/GenBank/DDBJ whole genome shotgun (WGS) entry which is preliminary data.</text>
</comment>
<dbReference type="PROSITE" id="PS51257">
    <property type="entry name" value="PROKAR_LIPOPROTEIN"/>
    <property type="match status" value="1"/>
</dbReference>
<dbReference type="Proteomes" id="UP000196531">
    <property type="component" value="Unassembled WGS sequence"/>
</dbReference>
<dbReference type="AlphaFoldDB" id="A0A1Y5F4U8"/>
<evidence type="ECO:0000313" key="2">
    <source>
        <dbReference type="Proteomes" id="UP000196531"/>
    </source>
</evidence>
<organism evidence="1 2">
    <name type="scientific">Halobacteriovorax marinus</name>
    <dbReference type="NCBI Taxonomy" id="97084"/>
    <lineage>
        <taxon>Bacteria</taxon>
        <taxon>Pseudomonadati</taxon>
        <taxon>Bdellovibrionota</taxon>
        <taxon>Bacteriovoracia</taxon>
        <taxon>Bacteriovoracales</taxon>
        <taxon>Halobacteriovoraceae</taxon>
        <taxon>Halobacteriovorax</taxon>
    </lineage>
</organism>
<accession>A0A1Y5F4U8</accession>
<evidence type="ECO:0000313" key="1">
    <source>
        <dbReference type="EMBL" id="OUR95425.1"/>
    </source>
</evidence>
<reference evidence="2" key="1">
    <citation type="journal article" date="2017" name="Proc. Natl. Acad. Sci. U.S.A.">
        <title>Simulation of Deepwater Horizon oil plume reveals substrate specialization within a complex community of hydrocarbon-degraders.</title>
        <authorList>
            <person name="Hu P."/>
            <person name="Dubinsky E.A."/>
            <person name="Probst A.J."/>
            <person name="Wang J."/>
            <person name="Sieber C.M.K."/>
            <person name="Tom L.M."/>
            <person name="Gardinali P."/>
            <person name="Banfield J.F."/>
            <person name="Atlas R.M."/>
            <person name="Andersen G.L."/>
        </authorList>
    </citation>
    <scope>NUCLEOTIDE SEQUENCE [LARGE SCALE GENOMIC DNA]</scope>
</reference>